<dbReference type="EMBL" id="JAIWYP010000010">
    <property type="protein sequence ID" value="KAH3746561.1"/>
    <property type="molecule type" value="Genomic_DNA"/>
</dbReference>
<dbReference type="GO" id="GO:0003727">
    <property type="term" value="F:single-stranded RNA binding"/>
    <property type="evidence" value="ECO:0007669"/>
    <property type="project" value="TreeGrafter"/>
</dbReference>
<proteinExistence type="predicted"/>
<keyword evidence="3" id="KW-1185">Reference proteome</keyword>
<dbReference type="AlphaFoldDB" id="A0A9D4I153"/>
<evidence type="ECO:0000313" key="3">
    <source>
        <dbReference type="Proteomes" id="UP000828390"/>
    </source>
</evidence>
<reference evidence="2" key="2">
    <citation type="submission" date="2020-11" db="EMBL/GenBank/DDBJ databases">
        <authorList>
            <person name="McCartney M.A."/>
            <person name="Auch B."/>
            <person name="Kono T."/>
            <person name="Mallez S."/>
            <person name="Becker A."/>
            <person name="Gohl D.M."/>
            <person name="Silverstein K.A.T."/>
            <person name="Koren S."/>
            <person name="Bechman K.B."/>
            <person name="Herman A."/>
            <person name="Abrahante J.E."/>
            <person name="Garbe J."/>
        </authorList>
    </citation>
    <scope>NUCLEOTIDE SEQUENCE</scope>
    <source>
        <strain evidence="2">Duluth1</strain>
        <tissue evidence="2">Whole animal</tissue>
    </source>
</reference>
<name>A0A9D4I153_DREPO</name>
<dbReference type="SUPFAM" id="SSF52540">
    <property type="entry name" value="P-loop containing nucleoside triphosphate hydrolases"/>
    <property type="match status" value="1"/>
</dbReference>
<dbReference type="PANTHER" id="PTHR14074">
    <property type="entry name" value="HELICASE WITH DEATH DOMAIN-RELATED"/>
    <property type="match status" value="1"/>
</dbReference>
<comment type="caution">
    <text evidence="2">The sequence shown here is derived from an EMBL/GenBank/DDBJ whole genome shotgun (WGS) entry which is preliminary data.</text>
</comment>
<dbReference type="PANTHER" id="PTHR14074:SF16">
    <property type="entry name" value="ANTIVIRAL INNATE IMMUNE RESPONSE RECEPTOR RIG-I"/>
    <property type="match status" value="1"/>
</dbReference>
<dbReference type="InterPro" id="IPR001650">
    <property type="entry name" value="Helicase_C-like"/>
</dbReference>
<dbReference type="GO" id="GO:0008270">
    <property type="term" value="F:zinc ion binding"/>
    <property type="evidence" value="ECO:0007669"/>
    <property type="project" value="TreeGrafter"/>
</dbReference>
<dbReference type="InterPro" id="IPR027417">
    <property type="entry name" value="P-loop_NTPase"/>
</dbReference>
<gene>
    <name evidence="2" type="ORF">DPMN_180970</name>
</gene>
<protein>
    <recommendedName>
        <fullName evidence="1">Helicase C-terminal domain-containing protein</fullName>
    </recommendedName>
</protein>
<organism evidence="2 3">
    <name type="scientific">Dreissena polymorpha</name>
    <name type="common">Zebra mussel</name>
    <name type="synonym">Mytilus polymorpha</name>
    <dbReference type="NCBI Taxonomy" id="45954"/>
    <lineage>
        <taxon>Eukaryota</taxon>
        <taxon>Metazoa</taxon>
        <taxon>Spiralia</taxon>
        <taxon>Lophotrochozoa</taxon>
        <taxon>Mollusca</taxon>
        <taxon>Bivalvia</taxon>
        <taxon>Autobranchia</taxon>
        <taxon>Heteroconchia</taxon>
        <taxon>Euheterodonta</taxon>
        <taxon>Imparidentia</taxon>
        <taxon>Neoheterodontei</taxon>
        <taxon>Myida</taxon>
        <taxon>Dreissenoidea</taxon>
        <taxon>Dreissenidae</taxon>
        <taxon>Dreissena</taxon>
    </lineage>
</organism>
<evidence type="ECO:0000313" key="2">
    <source>
        <dbReference type="EMBL" id="KAH3746561.1"/>
    </source>
</evidence>
<accession>A0A9D4I153</accession>
<dbReference type="GO" id="GO:0002753">
    <property type="term" value="P:cytoplasmic pattern recognition receptor signaling pathway"/>
    <property type="evidence" value="ECO:0007669"/>
    <property type="project" value="TreeGrafter"/>
</dbReference>
<reference evidence="2" key="1">
    <citation type="journal article" date="2019" name="bioRxiv">
        <title>The Genome of the Zebra Mussel, Dreissena polymorpha: A Resource for Invasive Species Research.</title>
        <authorList>
            <person name="McCartney M.A."/>
            <person name="Auch B."/>
            <person name="Kono T."/>
            <person name="Mallez S."/>
            <person name="Zhang Y."/>
            <person name="Obille A."/>
            <person name="Becker A."/>
            <person name="Abrahante J.E."/>
            <person name="Garbe J."/>
            <person name="Badalamenti J.P."/>
            <person name="Herman A."/>
            <person name="Mangelson H."/>
            <person name="Liachko I."/>
            <person name="Sullivan S."/>
            <person name="Sone E.D."/>
            <person name="Koren S."/>
            <person name="Silverstein K.A.T."/>
            <person name="Beckman K.B."/>
            <person name="Gohl D.M."/>
        </authorList>
    </citation>
    <scope>NUCLEOTIDE SEQUENCE</scope>
    <source>
        <strain evidence="2">Duluth1</strain>
        <tissue evidence="2">Whole animal</tissue>
    </source>
</reference>
<dbReference type="Gene3D" id="3.40.50.300">
    <property type="entry name" value="P-loop containing nucleotide triphosphate hydrolases"/>
    <property type="match status" value="1"/>
</dbReference>
<dbReference type="GO" id="GO:0003725">
    <property type="term" value="F:double-stranded RNA binding"/>
    <property type="evidence" value="ECO:0007669"/>
    <property type="project" value="TreeGrafter"/>
</dbReference>
<feature type="domain" description="Helicase C-terminal" evidence="1">
    <location>
        <begin position="1"/>
        <end position="66"/>
    </location>
</feature>
<dbReference type="PROSITE" id="PS51194">
    <property type="entry name" value="HELICASE_CTER"/>
    <property type="match status" value="1"/>
</dbReference>
<evidence type="ECO:0000259" key="1">
    <source>
        <dbReference type="PROSITE" id="PS51194"/>
    </source>
</evidence>
<dbReference type="GO" id="GO:0140374">
    <property type="term" value="P:antiviral innate immune response"/>
    <property type="evidence" value="ECO:0007669"/>
    <property type="project" value="TreeGrafter"/>
</dbReference>
<sequence>MTERQQTEILHSFKDGDLKVMVCTSVCAEGIDVPDCNIVINYHFFENEIPKIQMKGYNPFKISVFG</sequence>
<dbReference type="InterPro" id="IPR051363">
    <property type="entry name" value="RLR_Helicase"/>
</dbReference>
<dbReference type="GO" id="GO:0005737">
    <property type="term" value="C:cytoplasm"/>
    <property type="evidence" value="ECO:0007669"/>
    <property type="project" value="TreeGrafter"/>
</dbReference>
<dbReference type="Proteomes" id="UP000828390">
    <property type="component" value="Unassembled WGS sequence"/>
</dbReference>
<dbReference type="Pfam" id="PF00271">
    <property type="entry name" value="Helicase_C"/>
    <property type="match status" value="1"/>
</dbReference>